<feature type="region of interest" description="Disordered" evidence="1">
    <location>
        <begin position="51"/>
        <end position="105"/>
    </location>
</feature>
<evidence type="ECO:0000256" key="1">
    <source>
        <dbReference type="SAM" id="MobiDB-lite"/>
    </source>
</evidence>
<reference evidence="2" key="1">
    <citation type="journal article" date="2020" name="Phytopathology">
        <title>Genome sequence of the chestnut blight fungus Cryphonectria parasitica EP155: A fundamental resource for an archetypical invasive plant pathogen.</title>
        <authorList>
            <person name="Crouch J.A."/>
            <person name="Dawe A."/>
            <person name="Aerts A."/>
            <person name="Barry K."/>
            <person name="Churchill A.C.L."/>
            <person name="Grimwood J."/>
            <person name="Hillman B."/>
            <person name="Milgroom M.G."/>
            <person name="Pangilinan J."/>
            <person name="Smith M."/>
            <person name="Salamov A."/>
            <person name="Schmutz J."/>
            <person name="Yadav J."/>
            <person name="Grigoriev I.V."/>
            <person name="Nuss D."/>
        </authorList>
    </citation>
    <scope>NUCLEOTIDE SEQUENCE</scope>
    <source>
        <strain evidence="2">EP155</strain>
    </source>
</reference>
<name>A0A9P5CS18_CRYP1</name>
<accession>A0A9P5CS18</accession>
<proteinExistence type="predicted"/>
<evidence type="ECO:0000313" key="2">
    <source>
        <dbReference type="EMBL" id="KAF3767690.1"/>
    </source>
</evidence>
<dbReference type="EMBL" id="MU032346">
    <property type="protein sequence ID" value="KAF3767690.1"/>
    <property type="molecule type" value="Genomic_DNA"/>
</dbReference>
<comment type="caution">
    <text evidence="2">The sequence shown here is derived from an EMBL/GenBank/DDBJ whole genome shotgun (WGS) entry which is preliminary data.</text>
</comment>
<feature type="region of interest" description="Disordered" evidence="1">
    <location>
        <begin position="1"/>
        <end position="24"/>
    </location>
</feature>
<dbReference type="GeneID" id="63832112"/>
<dbReference type="RefSeq" id="XP_040778651.1">
    <property type="nucleotide sequence ID" value="XM_040914983.1"/>
</dbReference>
<feature type="compositionally biased region" description="Basic and acidic residues" evidence="1">
    <location>
        <begin position="76"/>
        <end position="105"/>
    </location>
</feature>
<keyword evidence="3" id="KW-1185">Reference proteome</keyword>
<dbReference type="Proteomes" id="UP000803844">
    <property type="component" value="Unassembled WGS sequence"/>
</dbReference>
<evidence type="ECO:0000313" key="3">
    <source>
        <dbReference type="Proteomes" id="UP000803844"/>
    </source>
</evidence>
<sequence length="214" mass="24275">MQKPTTLQGTKVYHRGPPENAKQQCSLQTASAATSCKTGIELFEIGRKVVPKTPRMLTKPPDMEEHGKEKKKRQIKERGMKAIRKRDEQGKKKGKEGNHNTADEIRRQRNAPFWTGSRCHHLDSSFDLDADHQQFDGCSDLPSPETETNVSPNVFECHEFCSRPPPSMSSLIDHSLAIARCSVHFHPQTQTHKTISAQTDYYPAQINRVMPSWV</sequence>
<gene>
    <name evidence="2" type="ORF">M406DRAFT_102065</name>
</gene>
<protein>
    <submittedName>
        <fullName evidence="2">Uncharacterized protein</fullName>
    </submittedName>
</protein>
<organism evidence="2 3">
    <name type="scientific">Cryphonectria parasitica (strain ATCC 38755 / EP155)</name>
    <dbReference type="NCBI Taxonomy" id="660469"/>
    <lineage>
        <taxon>Eukaryota</taxon>
        <taxon>Fungi</taxon>
        <taxon>Dikarya</taxon>
        <taxon>Ascomycota</taxon>
        <taxon>Pezizomycotina</taxon>
        <taxon>Sordariomycetes</taxon>
        <taxon>Sordariomycetidae</taxon>
        <taxon>Diaporthales</taxon>
        <taxon>Cryphonectriaceae</taxon>
        <taxon>Cryphonectria-Endothia species complex</taxon>
        <taxon>Cryphonectria</taxon>
    </lineage>
</organism>
<dbReference type="AlphaFoldDB" id="A0A9P5CS18"/>